<keyword evidence="3 4" id="KW-0067">ATP-binding</keyword>
<protein>
    <submittedName>
        <fullName evidence="7">Type VII secretion protein EssC</fullName>
    </submittedName>
</protein>
<dbReference type="Pfam" id="PF01580">
    <property type="entry name" value="FtsK_SpoIIIE"/>
    <property type="match status" value="2"/>
</dbReference>
<name>A0A9D0Z0A8_9FIRM</name>
<dbReference type="NCBIfam" id="TIGR03928">
    <property type="entry name" value="T7_EssCb_Firm"/>
    <property type="match status" value="1"/>
</dbReference>
<organism evidence="7 8">
    <name type="scientific">Candidatus Faecenecus gallistercoris</name>
    <dbReference type="NCBI Taxonomy" id="2840793"/>
    <lineage>
        <taxon>Bacteria</taxon>
        <taxon>Bacillati</taxon>
        <taxon>Bacillota</taxon>
        <taxon>Bacillota incertae sedis</taxon>
        <taxon>Candidatus Faecenecus</taxon>
    </lineage>
</organism>
<gene>
    <name evidence="7" type="primary">essC</name>
    <name evidence="7" type="ORF">IAC85_06410</name>
</gene>
<feature type="domain" description="FtsK" evidence="6">
    <location>
        <begin position="703"/>
        <end position="909"/>
    </location>
</feature>
<sequence length="1135" mass="129216">MKILIADKAKLFKYDLSFKEEDTFSLSYKPIDYKDTILILFEKKGNDWFLKSSGSVNVLLQGVVAQEARVANYNCYVLNILDGNITLLLYLLPDHEDFKRYDTSKIQSITIGNAGTNIVYQNNNLSNSQTNIQNNNGIWILNTTSNAVYVNHTLVKQKQLKFGDLLFIHGLKIIFMGTFIEVNNPSNLVTTSGMTEISRKSPDGKDNNAFSDVTEEEKNVALYREDEYFYHTPRLRQVIDSEIVKIDSPPGNQEKESMPFWLTIGTSLVMFAGSFMMIWTIYRGLSSGDRTIMDVLPQIIMVVAMLVGSLIMPRLLQSYQKKKAKQREELRQTKYSEYLQKKQNQIIAILKKQASILDDNAVSIKRCLTAIQNKDRNYWSREIEDDDFLELRLGLGDLPAKLEIQAPEEHFTLDEDNLLNNSIKVAQNNRTLNDVPIALSLTENKIVSFILNMPNKKIYIEELMLQIIALHSSTDLKMIIFTNKESESDWEFAKSLSHLWTNDKSQRFFATTLEEAKTVSNYLTDELNKRVLSDGKESEEKKESDKKEKEPYKNYHTYYLIITDDYKTIKNIPIMTEIQKYEKNYGFGLIVFEDSMKNLPAECKTFVQIDDKSGAIIDESITNDSQTKFRVETNPQFDIMQYAKMVANTPVNTAKGADSLPSSITFLDMFGVSKIEQLNISNRWKTNNPVTSLATCIGVHVDGEPFILDLHEKFHGPHGLIAGSTGSGKSEFIITYILSLALNYDPREVQFVLIDYKGGGLAGAFENKETGVKIPHLIGSITNLDANEINRSLVSIQSELKRRQRIFNEVKDKTGESTVDIYKYQKMFREGQVKEPMAHLFIISDEFAELKSQQPEFLAQLVSTARIGRSLGVHLILATQKPSGVVNDQIWSNSKFKICLKVQDRSDSMEVLKKPDAASIKEAGRFYLQVGYNDLFDIGQSGWSGARYVPSDKIVRKIDDAINFVDDVGYVTKTIKDVIKVAPAKDIGDQLTNLVKYIYELGKKQQIENHPLWLAPIEPVIYLNNLKQKYNYKPTPYVIDPLIGEYDDPNNQRQNRLNLNLTDNGNTIIYGAAGSGKENLLTTIIWSIATEHTPQEVSIYIMDFGSEMLRMFHKFPHIGDIMGINDSEKIMDAFQ</sequence>
<feature type="binding site" evidence="4">
    <location>
        <begin position="723"/>
        <end position="730"/>
    </location>
    <ligand>
        <name>ATP</name>
        <dbReference type="ChEBI" id="CHEBI:30616"/>
    </ligand>
</feature>
<dbReference type="SUPFAM" id="SSF49879">
    <property type="entry name" value="SMAD/FHA domain"/>
    <property type="match status" value="1"/>
</dbReference>
<feature type="non-terminal residue" evidence="7">
    <location>
        <position position="1135"/>
    </location>
</feature>
<dbReference type="InterPro" id="IPR050206">
    <property type="entry name" value="FtsK/SpoIIIE/SftA"/>
</dbReference>
<accession>A0A9D0Z0A8</accession>
<dbReference type="PANTHER" id="PTHR22683">
    <property type="entry name" value="SPORULATION PROTEIN RELATED"/>
    <property type="match status" value="1"/>
</dbReference>
<evidence type="ECO:0000256" key="1">
    <source>
        <dbReference type="ARBA" id="ARBA00022737"/>
    </source>
</evidence>
<dbReference type="InterPro" id="IPR008984">
    <property type="entry name" value="SMAD_FHA_dom_sf"/>
</dbReference>
<dbReference type="EMBL" id="DVFU01000122">
    <property type="protein sequence ID" value="HIQ65354.1"/>
    <property type="molecule type" value="Genomic_DNA"/>
</dbReference>
<keyword evidence="5" id="KW-0812">Transmembrane</keyword>
<dbReference type="InterPro" id="IPR027417">
    <property type="entry name" value="P-loop_NTPase"/>
</dbReference>
<feature type="domain" description="FtsK" evidence="6">
    <location>
        <begin position="1054"/>
        <end position="1135"/>
    </location>
</feature>
<keyword evidence="5" id="KW-0472">Membrane</keyword>
<dbReference type="AlphaFoldDB" id="A0A9D0Z0A8"/>
<dbReference type="Gene3D" id="3.40.50.300">
    <property type="entry name" value="P-loop containing nucleotide triphosphate hydrolases"/>
    <property type="match status" value="2"/>
</dbReference>
<evidence type="ECO:0000313" key="7">
    <source>
        <dbReference type="EMBL" id="HIQ65354.1"/>
    </source>
</evidence>
<comment type="caution">
    <text evidence="7">The sequence shown here is derived from an EMBL/GenBank/DDBJ whole genome shotgun (WGS) entry which is preliminary data.</text>
</comment>
<feature type="transmembrane region" description="Helical" evidence="5">
    <location>
        <begin position="260"/>
        <end position="283"/>
    </location>
</feature>
<keyword evidence="1" id="KW-0677">Repeat</keyword>
<dbReference type="CDD" id="cd01127">
    <property type="entry name" value="TrwB_TraG_TraD_VirD4"/>
    <property type="match status" value="1"/>
</dbReference>
<evidence type="ECO:0000313" key="8">
    <source>
        <dbReference type="Proteomes" id="UP000886725"/>
    </source>
</evidence>
<evidence type="ECO:0000256" key="4">
    <source>
        <dbReference type="PROSITE-ProRule" id="PRU00289"/>
    </source>
</evidence>
<dbReference type="SUPFAM" id="SSF52540">
    <property type="entry name" value="P-loop containing nucleoside triphosphate hydrolases"/>
    <property type="match status" value="2"/>
</dbReference>
<evidence type="ECO:0000256" key="2">
    <source>
        <dbReference type="ARBA" id="ARBA00022741"/>
    </source>
</evidence>
<evidence type="ECO:0000256" key="3">
    <source>
        <dbReference type="ARBA" id="ARBA00022840"/>
    </source>
</evidence>
<dbReference type="InterPro" id="IPR002543">
    <property type="entry name" value="FtsK_dom"/>
</dbReference>
<evidence type="ECO:0000256" key="5">
    <source>
        <dbReference type="SAM" id="Phobius"/>
    </source>
</evidence>
<evidence type="ECO:0000259" key="6">
    <source>
        <dbReference type="PROSITE" id="PS50901"/>
    </source>
</evidence>
<dbReference type="InterPro" id="IPR023839">
    <property type="entry name" value="Firmicutes_EssC_C"/>
</dbReference>
<dbReference type="GO" id="GO:0005524">
    <property type="term" value="F:ATP binding"/>
    <property type="evidence" value="ECO:0007669"/>
    <property type="project" value="UniProtKB-UniRule"/>
</dbReference>
<dbReference type="PANTHER" id="PTHR22683:SF1">
    <property type="entry name" value="TYPE VII SECRETION SYSTEM PROTEIN ESSC"/>
    <property type="match status" value="1"/>
</dbReference>
<keyword evidence="2 4" id="KW-0547">Nucleotide-binding</keyword>
<proteinExistence type="predicted"/>
<dbReference type="Proteomes" id="UP000886725">
    <property type="component" value="Unassembled WGS sequence"/>
</dbReference>
<feature type="binding site" evidence="4">
    <location>
        <begin position="1071"/>
        <end position="1078"/>
    </location>
    <ligand>
        <name>ATP</name>
        <dbReference type="ChEBI" id="CHEBI:30616"/>
    </ligand>
</feature>
<dbReference type="GO" id="GO:0003677">
    <property type="term" value="F:DNA binding"/>
    <property type="evidence" value="ECO:0007669"/>
    <property type="project" value="InterPro"/>
</dbReference>
<reference evidence="7" key="1">
    <citation type="submission" date="2020-10" db="EMBL/GenBank/DDBJ databases">
        <authorList>
            <person name="Gilroy R."/>
        </authorList>
    </citation>
    <scope>NUCLEOTIDE SEQUENCE</scope>
    <source>
        <strain evidence="7">CHK165-10780</strain>
    </source>
</reference>
<keyword evidence="5" id="KW-1133">Transmembrane helix</keyword>
<feature type="transmembrane region" description="Helical" evidence="5">
    <location>
        <begin position="295"/>
        <end position="316"/>
    </location>
</feature>
<dbReference type="PROSITE" id="PS50901">
    <property type="entry name" value="FTSK"/>
    <property type="match status" value="2"/>
</dbReference>
<reference evidence="7" key="2">
    <citation type="journal article" date="2021" name="PeerJ">
        <title>Extensive microbial diversity within the chicken gut microbiome revealed by metagenomics and culture.</title>
        <authorList>
            <person name="Gilroy R."/>
            <person name="Ravi A."/>
            <person name="Getino M."/>
            <person name="Pursley I."/>
            <person name="Horton D.L."/>
            <person name="Alikhan N.F."/>
            <person name="Baker D."/>
            <person name="Gharbi K."/>
            <person name="Hall N."/>
            <person name="Watson M."/>
            <person name="Adriaenssens E.M."/>
            <person name="Foster-Nyarko E."/>
            <person name="Jarju S."/>
            <person name="Secka A."/>
            <person name="Antonio M."/>
            <person name="Oren A."/>
            <person name="Chaudhuri R.R."/>
            <person name="La Ragione R."/>
            <person name="Hildebrand F."/>
            <person name="Pallen M.J."/>
        </authorList>
    </citation>
    <scope>NUCLEOTIDE SEQUENCE</scope>
    <source>
        <strain evidence="7">CHK165-10780</strain>
    </source>
</reference>